<dbReference type="InterPro" id="IPR029071">
    <property type="entry name" value="Ubiquitin-like_domsf"/>
</dbReference>
<evidence type="ECO:0000256" key="3">
    <source>
        <dbReference type="ARBA" id="ARBA00022728"/>
    </source>
</evidence>
<dbReference type="Proteomes" id="UP000076532">
    <property type="component" value="Unassembled WGS sequence"/>
</dbReference>
<feature type="region of interest" description="Disordered" evidence="7">
    <location>
        <begin position="558"/>
        <end position="578"/>
    </location>
</feature>
<dbReference type="EMBL" id="KV417552">
    <property type="protein sequence ID" value="KZP20828.1"/>
    <property type="molecule type" value="Genomic_DNA"/>
</dbReference>
<feature type="domain" description="SURP motif" evidence="9">
    <location>
        <begin position="44"/>
        <end position="88"/>
    </location>
</feature>
<dbReference type="SUPFAM" id="SSF109905">
    <property type="entry name" value="Surp module (SWAP domain)"/>
    <property type="match status" value="2"/>
</dbReference>
<dbReference type="GO" id="GO:0003723">
    <property type="term" value="F:RNA binding"/>
    <property type="evidence" value="ECO:0007669"/>
    <property type="project" value="InterPro"/>
</dbReference>
<feature type="compositionally biased region" description="Low complexity" evidence="7">
    <location>
        <begin position="559"/>
        <end position="570"/>
    </location>
</feature>
<reference evidence="10 11" key="1">
    <citation type="journal article" date="2016" name="Mol. Biol. Evol.">
        <title>Comparative Genomics of Early-Diverging Mushroom-Forming Fungi Provides Insights into the Origins of Lignocellulose Decay Capabilities.</title>
        <authorList>
            <person name="Nagy L.G."/>
            <person name="Riley R."/>
            <person name="Tritt A."/>
            <person name="Adam C."/>
            <person name="Daum C."/>
            <person name="Floudas D."/>
            <person name="Sun H."/>
            <person name="Yadav J.S."/>
            <person name="Pangilinan J."/>
            <person name="Larsson K.H."/>
            <person name="Matsuura K."/>
            <person name="Barry K."/>
            <person name="Labutti K."/>
            <person name="Kuo R."/>
            <person name="Ohm R.A."/>
            <person name="Bhattacharya S.S."/>
            <person name="Shirouzu T."/>
            <person name="Yoshinaga Y."/>
            <person name="Martin F.M."/>
            <person name="Grigoriev I.V."/>
            <person name="Hibbett D.S."/>
        </authorList>
    </citation>
    <scope>NUCLEOTIDE SEQUENCE [LARGE SCALE GENOMIC DNA]</scope>
    <source>
        <strain evidence="10 11">CBS 109695</strain>
    </source>
</reference>
<keyword evidence="2" id="KW-0507">mRNA processing</keyword>
<gene>
    <name evidence="10" type="ORF">FIBSPDRAFT_789111</name>
</gene>
<dbReference type="Gene3D" id="1.10.10.790">
    <property type="entry name" value="Surp module"/>
    <property type="match status" value="2"/>
</dbReference>
<dbReference type="AlphaFoldDB" id="A0A166JGA3"/>
<dbReference type="FunFam" id="1.10.10.790:FF:000002">
    <property type="entry name" value="Splicing factor 3A subunit 1"/>
    <property type="match status" value="1"/>
</dbReference>
<dbReference type="InterPro" id="IPR022030">
    <property type="entry name" value="SF3A1_dom"/>
</dbReference>
<evidence type="ECO:0000313" key="11">
    <source>
        <dbReference type="Proteomes" id="UP000076532"/>
    </source>
</evidence>
<evidence type="ECO:0000256" key="1">
    <source>
        <dbReference type="ARBA" id="ARBA00004123"/>
    </source>
</evidence>
<evidence type="ECO:0000313" key="10">
    <source>
        <dbReference type="EMBL" id="KZP20828.1"/>
    </source>
</evidence>
<feature type="compositionally biased region" description="Basic and acidic residues" evidence="7">
    <location>
        <begin position="474"/>
        <end position="493"/>
    </location>
</feature>
<keyword evidence="11" id="KW-1185">Reference proteome</keyword>
<dbReference type="GO" id="GO:0071004">
    <property type="term" value="C:U2-type prespliceosome"/>
    <property type="evidence" value="ECO:0007669"/>
    <property type="project" value="TreeGrafter"/>
</dbReference>
<dbReference type="Pfam" id="PF01805">
    <property type="entry name" value="Surp"/>
    <property type="match status" value="2"/>
</dbReference>
<dbReference type="InterPro" id="IPR035563">
    <property type="entry name" value="SF3As1_ubi"/>
</dbReference>
<dbReference type="PANTHER" id="PTHR15316">
    <property type="entry name" value="SPLICEOSOME ASSOCIATED PROTEIN 114/SWAP SPLICING FACTOR-RELATED"/>
    <property type="match status" value="1"/>
</dbReference>
<dbReference type="CDD" id="cd01800">
    <property type="entry name" value="Ubl_SF3a120"/>
    <property type="match status" value="1"/>
</dbReference>
<feature type="domain" description="SURP motif" evidence="9">
    <location>
        <begin position="149"/>
        <end position="191"/>
    </location>
</feature>
<dbReference type="GO" id="GO:0071013">
    <property type="term" value="C:catalytic step 2 spliceosome"/>
    <property type="evidence" value="ECO:0007669"/>
    <property type="project" value="TreeGrafter"/>
</dbReference>
<dbReference type="PROSITE" id="PS50053">
    <property type="entry name" value="UBIQUITIN_2"/>
    <property type="match status" value="1"/>
</dbReference>
<evidence type="ECO:0000259" key="9">
    <source>
        <dbReference type="PROSITE" id="PS50128"/>
    </source>
</evidence>
<dbReference type="SUPFAM" id="SSF54236">
    <property type="entry name" value="Ubiquitin-like"/>
    <property type="match status" value="1"/>
</dbReference>
<dbReference type="FunFam" id="1.10.10.790:FF:000001">
    <property type="entry name" value="Splicing factor 3a, subunit 1"/>
    <property type="match status" value="1"/>
</dbReference>
<dbReference type="InterPro" id="IPR000061">
    <property type="entry name" value="Surp"/>
</dbReference>
<dbReference type="Pfam" id="PF12230">
    <property type="entry name" value="PRP21_like_P"/>
    <property type="match status" value="1"/>
</dbReference>
<dbReference type="PROSITE" id="PS50128">
    <property type="entry name" value="SURP"/>
    <property type="match status" value="2"/>
</dbReference>
<dbReference type="InterPro" id="IPR045146">
    <property type="entry name" value="SF3A1"/>
</dbReference>
<organism evidence="10 11">
    <name type="scientific">Athelia psychrophila</name>
    <dbReference type="NCBI Taxonomy" id="1759441"/>
    <lineage>
        <taxon>Eukaryota</taxon>
        <taxon>Fungi</taxon>
        <taxon>Dikarya</taxon>
        <taxon>Basidiomycota</taxon>
        <taxon>Agaricomycotina</taxon>
        <taxon>Agaricomycetes</taxon>
        <taxon>Agaricomycetidae</taxon>
        <taxon>Atheliales</taxon>
        <taxon>Atheliaceae</taxon>
        <taxon>Athelia</taxon>
    </lineage>
</organism>
<keyword evidence="6" id="KW-0539">Nucleus</keyword>
<evidence type="ECO:0000256" key="2">
    <source>
        <dbReference type="ARBA" id="ARBA00022664"/>
    </source>
</evidence>
<dbReference type="PANTHER" id="PTHR15316:SF1">
    <property type="entry name" value="SPLICING FACTOR 3A SUBUNIT 1"/>
    <property type="match status" value="1"/>
</dbReference>
<comment type="subcellular location">
    <subcellularLocation>
        <location evidence="1">Nucleus</location>
    </subcellularLocation>
</comment>
<dbReference type="InterPro" id="IPR000626">
    <property type="entry name" value="Ubiquitin-like_dom"/>
</dbReference>
<dbReference type="GO" id="GO:0000381">
    <property type="term" value="P:regulation of alternative mRNA splicing, via spliceosome"/>
    <property type="evidence" value="ECO:0007669"/>
    <property type="project" value="TreeGrafter"/>
</dbReference>
<dbReference type="InterPro" id="IPR035967">
    <property type="entry name" value="SWAP/Surp_sf"/>
</dbReference>
<dbReference type="STRING" id="436010.A0A166JGA3"/>
<dbReference type="Pfam" id="PF00240">
    <property type="entry name" value="ubiquitin"/>
    <property type="match status" value="1"/>
</dbReference>
<evidence type="ECO:0000256" key="5">
    <source>
        <dbReference type="ARBA" id="ARBA00023187"/>
    </source>
</evidence>
<evidence type="ECO:0000256" key="6">
    <source>
        <dbReference type="ARBA" id="ARBA00023242"/>
    </source>
</evidence>
<proteinExistence type="predicted"/>
<feature type="region of interest" description="Disordered" evidence="7">
    <location>
        <begin position="634"/>
        <end position="665"/>
    </location>
</feature>
<dbReference type="SMART" id="SM00648">
    <property type="entry name" value="SWAP"/>
    <property type="match status" value="2"/>
</dbReference>
<dbReference type="GO" id="GO:0005686">
    <property type="term" value="C:U2 snRNP"/>
    <property type="evidence" value="ECO:0007669"/>
    <property type="project" value="TreeGrafter"/>
</dbReference>
<feature type="domain" description="Ubiquitin-like" evidence="8">
    <location>
        <begin position="718"/>
        <end position="773"/>
    </location>
</feature>
<accession>A0A166JGA3</accession>
<evidence type="ECO:0000256" key="4">
    <source>
        <dbReference type="ARBA" id="ARBA00022737"/>
    </source>
</evidence>
<evidence type="ECO:0000259" key="8">
    <source>
        <dbReference type="PROSITE" id="PS50053"/>
    </source>
</evidence>
<sequence>MAVVIQVLPVLDGHTNGDVEMDEVAGQARFTSGLILPPPEIKSVIDRTALFVAKSANPPQFEDKIRENQRSDPKFSFLNPADPYHAYYRNRMDKIAAGDLGDETSADKDGKAEDDAEAQPLVPMDIGVEPPTPEFIMDLPNISAIDLDIMKLTALFTARRGRNFLATLSAREGRNYQFDFLRPNHSLFGYFNRMVEQYAKIISPPKEVREQLQKRNAEGARWETLELARNHAKWERNKREQDKKRKDDDEAEKIAFAEIDWNDYAIVQTIEFTSADANSELPPPMSVQEVENMTLTQKRMAAMIMEDTSGDVEALRAQQAAAEAAAAASVGGAGIADEDATMDQSDDEDDIAIARRKREQEDREKEIERARAIQANSVNATGPMKIRTDYVPKLGAKKGAAMTTCTICGQQIAVDELDEHMRIELLDPKWKSQRDILEGRKAQASELQRGANVVSSLKNLARSRVDIFGGEADEEKRKRQEEEEREKRKEREKVVWDGHTASKENTLNKFQTNVNFDEQIAAIHRAKGLGPEATGAIGPGIGPAAGPAPMAGLPPAPASLPSVPQASSSGQYSAATVSSGPQPASMFGAQTVMLPPLHYQGLDAAQPFGYQPAPPGSTATPPGMHPSRIAALAAGGSTPQAGTVRSADEMEGDDMPPAKRQKVAKLPGGQYYPEADWINMHPHPISLRIQLPTDPSKPEWKLDGTVVTIPDLPLTLLVSTLRDRILQHTGSGMPTSKMRLAYAGKMLTNAHSIASFNLEDEDELVLSMSEAKPKKR</sequence>
<dbReference type="Gene3D" id="3.10.20.90">
    <property type="entry name" value="Phosphatidylinositol 3-kinase Catalytic Subunit, Chain A, domain 1"/>
    <property type="match status" value="1"/>
</dbReference>
<protein>
    <submittedName>
        <fullName evidence="10">Uncharacterized protein</fullName>
    </submittedName>
</protein>
<dbReference type="GO" id="GO:0045292">
    <property type="term" value="P:mRNA cis splicing, via spliceosome"/>
    <property type="evidence" value="ECO:0007669"/>
    <property type="project" value="InterPro"/>
</dbReference>
<keyword evidence="5" id="KW-0508">mRNA splicing</keyword>
<keyword evidence="4" id="KW-0677">Repeat</keyword>
<keyword evidence="3" id="KW-0747">Spliceosome</keyword>
<evidence type="ECO:0000256" key="7">
    <source>
        <dbReference type="SAM" id="MobiDB-lite"/>
    </source>
</evidence>
<feature type="region of interest" description="Disordered" evidence="7">
    <location>
        <begin position="473"/>
        <end position="493"/>
    </location>
</feature>
<dbReference type="OrthoDB" id="447637at2759"/>
<name>A0A166JGA3_9AGAM</name>